<dbReference type="Proteomes" id="UP000696280">
    <property type="component" value="Unassembled WGS sequence"/>
</dbReference>
<dbReference type="InterPro" id="IPR000743">
    <property type="entry name" value="Glyco_hydro_28"/>
</dbReference>
<name>A0A9N9L4Q5_9HELO</name>
<dbReference type="Pfam" id="PF00295">
    <property type="entry name" value="Glyco_hydro_28"/>
    <property type="match status" value="1"/>
</dbReference>
<dbReference type="EC" id="3.2.1.15" evidence="3"/>
<dbReference type="PANTHER" id="PTHR31884:SF9">
    <property type="entry name" value="ENDOPOLYGALACTURONASE D-RELATED"/>
    <property type="match status" value="1"/>
</dbReference>
<keyword evidence="5 15" id="KW-0732">Signal</keyword>
<dbReference type="InterPro" id="IPR006626">
    <property type="entry name" value="PbH1"/>
</dbReference>
<dbReference type="PANTHER" id="PTHR31884">
    <property type="entry name" value="POLYGALACTURONASE"/>
    <property type="match status" value="1"/>
</dbReference>
<dbReference type="GO" id="GO:0005576">
    <property type="term" value="C:extracellular region"/>
    <property type="evidence" value="ECO:0007669"/>
    <property type="project" value="UniProtKB-SubCell"/>
</dbReference>
<feature type="signal peptide" evidence="15">
    <location>
        <begin position="1"/>
        <end position="21"/>
    </location>
</feature>
<keyword evidence="6" id="KW-0677">Repeat</keyword>
<dbReference type="InterPro" id="IPR011050">
    <property type="entry name" value="Pectin_lyase_fold/virulence"/>
</dbReference>
<evidence type="ECO:0000256" key="10">
    <source>
        <dbReference type="ARBA" id="ARBA00023295"/>
    </source>
</evidence>
<dbReference type="Gene3D" id="2.160.20.10">
    <property type="entry name" value="Single-stranded right-handed beta-helix, Pectin lyase-like"/>
    <property type="match status" value="1"/>
</dbReference>
<keyword evidence="11" id="KW-0961">Cell wall biogenesis/degradation</keyword>
<evidence type="ECO:0000256" key="3">
    <source>
        <dbReference type="ARBA" id="ARBA00012736"/>
    </source>
</evidence>
<comment type="caution">
    <text evidence="16">The sequence shown here is derived from an EMBL/GenBank/DDBJ whole genome shotgun (WGS) entry which is preliminary data.</text>
</comment>
<comment type="catalytic activity">
    <reaction evidence="12">
        <text>(1,4-alpha-D-galacturonosyl)n+m + H2O = (1,4-alpha-D-galacturonosyl)n + (1,4-alpha-D-galacturonosyl)m.</text>
        <dbReference type="EC" id="3.2.1.15"/>
    </reaction>
</comment>
<dbReference type="OrthoDB" id="1546079at2759"/>
<reference evidence="16" key="1">
    <citation type="submission" date="2021-07" db="EMBL/GenBank/DDBJ databases">
        <authorList>
            <person name="Durling M."/>
        </authorList>
    </citation>
    <scope>NUCLEOTIDE SEQUENCE</scope>
</reference>
<protein>
    <recommendedName>
        <fullName evidence="3">endo-polygalacturonase</fullName>
        <ecNumber evidence="3">3.2.1.15</ecNumber>
    </recommendedName>
</protein>
<gene>
    <name evidence="16" type="ORF">HYFRA_00009862</name>
</gene>
<comment type="similarity">
    <text evidence="2 14">Belongs to the glycosyl hydrolase 28 family.</text>
</comment>
<evidence type="ECO:0000256" key="13">
    <source>
        <dbReference type="ARBA" id="ARBA00037707"/>
    </source>
</evidence>
<dbReference type="EMBL" id="CAJVRL010000083">
    <property type="protein sequence ID" value="CAG8958546.1"/>
    <property type="molecule type" value="Genomic_DNA"/>
</dbReference>
<keyword evidence="10 14" id="KW-0326">Glycosidase</keyword>
<feature type="chain" id="PRO_5040334566" description="endo-polygalacturonase" evidence="15">
    <location>
        <begin position="22"/>
        <end position="397"/>
    </location>
</feature>
<evidence type="ECO:0000256" key="2">
    <source>
        <dbReference type="ARBA" id="ARBA00008834"/>
    </source>
</evidence>
<comment type="function">
    <text evidence="13">Involved in maceration and soft-rotting of plant tissue. Hydrolyzes the 1,4-alpha glycosidic bonds of de-esterified pectate in the smooth region of the plant cell wall.</text>
</comment>
<keyword evidence="9" id="KW-0325">Glycoprotein</keyword>
<evidence type="ECO:0000256" key="9">
    <source>
        <dbReference type="ARBA" id="ARBA00023180"/>
    </source>
</evidence>
<comment type="subcellular location">
    <subcellularLocation>
        <location evidence="1">Secreted</location>
    </subcellularLocation>
</comment>
<evidence type="ECO:0000256" key="12">
    <source>
        <dbReference type="ARBA" id="ARBA00034074"/>
    </source>
</evidence>
<accession>A0A9N9L4Q5</accession>
<evidence type="ECO:0000313" key="17">
    <source>
        <dbReference type="Proteomes" id="UP000696280"/>
    </source>
</evidence>
<dbReference type="SUPFAM" id="SSF51126">
    <property type="entry name" value="Pectin lyase-like"/>
    <property type="match status" value="1"/>
</dbReference>
<evidence type="ECO:0000256" key="15">
    <source>
        <dbReference type="SAM" id="SignalP"/>
    </source>
</evidence>
<evidence type="ECO:0000256" key="7">
    <source>
        <dbReference type="ARBA" id="ARBA00022801"/>
    </source>
</evidence>
<sequence length="397" mass="41957">MYSLITSSAFFYLTFATAVLGQNIDSTPTSRIIERETLATPCVCTDYSQIAPAIQACSSITLSNIHAPVSSTISLMQLKPGTTITFAGTTTFGITKNSQFKPIQISGSNVTVRGEKGCIIDGGGPDYWDGLGSNGGLPNCLSRKKNINTARPGQFMKIQLTNHSTIEDLKIINYPSHGINLAGMHDSVVRRIIIDNRLGDAPNSISNGLSAAHNSDGFNVGNSVNLRLEDCQVWNQDDCVVVSDSENITVNNFYCSGSHGLSIAGGGTGVGHNITNILFQNSIVTNSTIGVRIKTDQGATGSVVNATWSNIMLSNIKKIGLDIQQDYGNSGSDGKPTNGVRVAGITFKDVVGSVVSQARNYYILCGDGSCSGFNFDNVKITGGKGDSCNYPPSGCPK</sequence>
<dbReference type="GO" id="GO:0071555">
    <property type="term" value="P:cell wall organization"/>
    <property type="evidence" value="ECO:0007669"/>
    <property type="project" value="UniProtKB-KW"/>
</dbReference>
<keyword evidence="4" id="KW-0964">Secreted</keyword>
<dbReference type="InterPro" id="IPR012334">
    <property type="entry name" value="Pectin_lyas_fold"/>
</dbReference>
<evidence type="ECO:0000256" key="14">
    <source>
        <dbReference type="RuleBase" id="RU361169"/>
    </source>
</evidence>
<evidence type="ECO:0000256" key="6">
    <source>
        <dbReference type="ARBA" id="ARBA00022737"/>
    </source>
</evidence>
<evidence type="ECO:0000256" key="1">
    <source>
        <dbReference type="ARBA" id="ARBA00004613"/>
    </source>
</evidence>
<dbReference type="AlphaFoldDB" id="A0A9N9L4Q5"/>
<organism evidence="16 17">
    <name type="scientific">Hymenoscyphus fraxineus</name>
    <dbReference type="NCBI Taxonomy" id="746836"/>
    <lineage>
        <taxon>Eukaryota</taxon>
        <taxon>Fungi</taxon>
        <taxon>Dikarya</taxon>
        <taxon>Ascomycota</taxon>
        <taxon>Pezizomycotina</taxon>
        <taxon>Leotiomycetes</taxon>
        <taxon>Helotiales</taxon>
        <taxon>Helotiaceae</taxon>
        <taxon>Hymenoscyphus</taxon>
    </lineage>
</organism>
<keyword evidence="8" id="KW-1015">Disulfide bond</keyword>
<dbReference type="GO" id="GO:0004650">
    <property type="term" value="F:polygalacturonase activity"/>
    <property type="evidence" value="ECO:0007669"/>
    <property type="project" value="UniProtKB-EC"/>
</dbReference>
<evidence type="ECO:0000256" key="11">
    <source>
        <dbReference type="ARBA" id="ARBA00023316"/>
    </source>
</evidence>
<proteinExistence type="inferred from homology"/>
<dbReference type="InterPro" id="IPR050434">
    <property type="entry name" value="Glycosyl_hydrlase_28"/>
</dbReference>
<evidence type="ECO:0000256" key="4">
    <source>
        <dbReference type="ARBA" id="ARBA00022525"/>
    </source>
</evidence>
<dbReference type="GO" id="GO:0045490">
    <property type="term" value="P:pectin catabolic process"/>
    <property type="evidence" value="ECO:0007669"/>
    <property type="project" value="TreeGrafter"/>
</dbReference>
<evidence type="ECO:0000256" key="8">
    <source>
        <dbReference type="ARBA" id="ARBA00023157"/>
    </source>
</evidence>
<keyword evidence="7 14" id="KW-0378">Hydrolase</keyword>
<evidence type="ECO:0000313" key="16">
    <source>
        <dbReference type="EMBL" id="CAG8958546.1"/>
    </source>
</evidence>
<keyword evidence="17" id="KW-1185">Reference proteome</keyword>
<evidence type="ECO:0000256" key="5">
    <source>
        <dbReference type="ARBA" id="ARBA00022729"/>
    </source>
</evidence>
<dbReference type="SMART" id="SM00710">
    <property type="entry name" value="PbH1"/>
    <property type="match status" value="5"/>
</dbReference>